<organism evidence="1 2">
    <name type="scientific">Borreliella burgdorferi 118a</name>
    <dbReference type="NCBI Taxonomy" id="476210"/>
    <lineage>
        <taxon>Bacteria</taxon>
        <taxon>Pseudomonadati</taxon>
        <taxon>Spirochaetota</taxon>
        <taxon>Spirochaetia</taxon>
        <taxon>Spirochaetales</taxon>
        <taxon>Borreliaceae</taxon>
        <taxon>Borreliella</taxon>
    </lineage>
</organism>
<evidence type="ECO:0000313" key="1">
    <source>
        <dbReference type="EMBL" id="ACN92751.1"/>
    </source>
</evidence>
<dbReference type="EMBL" id="CP001529">
    <property type="protein sequence ID" value="ACN92751.1"/>
    <property type="molecule type" value="Genomic_DNA"/>
</dbReference>
<sequence length="624" mass="73849">MILQNRSNTRIVNNTKIVKNQKKYIFLNTHLEILQKNIEKNNSKLKEISNQRLSSHITKKEMEYQRLLKVSWFLKVKYDEYIKSKNLKTYQLRDIITGVNSMLAKHNNKPVTKRTIQKDIKKLVKMNLVVSFSKSFGKDNGGFSFYKINTNIWQNRIAIIRNFIANEIEEYVQDKTIVSISKKEIDNFTFSKSNSPLSNSTLIYQYIKDNHRIRNSIENFSIKKEQKSTLNIAKKDKKVDQKKYIFLNTHLEILQKNIEKNDSKLKEISNHRLSSHITKKEVEYQRLLKVSWILKAKYDEYIKSKNLKTYQLKDIIAGVNSMLAKHSNKPVTKRTIQKDIKKLVKMNLVVSFSKSFGKDNGGFSFYKINTNIWQNRIAIIRNFIANEIEEYVQDKTIVSISKKEIDNFTFSKSNSPLSNSTLIFHIKDTNKIKNSIENLSIEKEQKNTLNIAEKNKKFDQKKEKFGLGYKKSFKEYQKIKLIKKYEISPDYLIELEKHSNNLTTYKNALINLECYIKYLMRQYDMKDILKFYIRKFKSKYKSKIWFMSPNFNGSDFLDLIGEFKDTYESVYKKNIDKDFSSKSSLIIDKPYVMFQGQRGYFENGIFHKVDADITTEYIIKELFG</sequence>
<dbReference type="RefSeq" id="WP_012622454.1">
    <property type="nucleotide sequence ID" value="NC_012248.1"/>
</dbReference>
<keyword evidence="1" id="KW-0614">Plasmid</keyword>
<protein>
    <submittedName>
        <fullName evidence="1">BBD14-like protein</fullName>
    </submittedName>
</protein>
<gene>
    <name evidence="1" type="ORF">BBU118A_Y16</name>
</gene>
<accession>A0A7U3YB04</accession>
<dbReference type="Proteomes" id="UP000006208">
    <property type="component" value="Plasmid 118a_lp28-5"/>
</dbReference>
<name>A0A7U3YB04_BORBG</name>
<reference evidence="1 2" key="1">
    <citation type="journal article" date="2011" name="J. Bacteriol.">
        <title>Whole-genome sequences of thirteen isolates of Borrelia burgdorferi.</title>
        <authorList>
            <person name="Schutzer S.E."/>
            <person name="Fraser-Liggett C.M."/>
            <person name="Casjens S.R."/>
            <person name="Qiu W.G."/>
            <person name="Dunn J.J."/>
            <person name="Mongodin E.F."/>
            <person name="Luft B.J."/>
        </authorList>
    </citation>
    <scope>NUCLEOTIDE SEQUENCE [LARGE SCALE GENOMIC DNA]</scope>
    <source>
        <strain evidence="1 2">118a</strain>
        <plasmid evidence="1 2">118a_lp28-5</plasmid>
    </source>
</reference>
<proteinExistence type="predicted"/>
<dbReference type="InterPro" id="IPR003459">
    <property type="entry name" value="Borrelia_plasmid_OrfA"/>
</dbReference>
<dbReference type="AlphaFoldDB" id="A0A7U3YB04"/>
<evidence type="ECO:0000313" key="2">
    <source>
        <dbReference type="Proteomes" id="UP000006208"/>
    </source>
</evidence>
<dbReference type="Pfam" id="PF02414">
    <property type="entry name" value="Borrelia_orfA"/>
    <property type="match status" value="1"/>
</dbReference>
<geneLocation type="plasmid" evidence="1 2">
    <name>118a_lp28-5</name>
</geneLocation>